<sequence>MYNIPSCILVRVCYNIDNETTKANTTTPNRKGETP</sequence>
<dbReference type="EMBL" id="BK055796">
    <property type="protein sequence ID" value="DAE92848.1"/>
    <property type="molecule type" value="Genomic_DNA"/>
</dbReference>
<evidence type="ECO:0000313" key="1">
    <source>
        <dbReference type="EMBL" id="DAE92848.1"/>
    </source>
</evidence>
<accession>A0A8S5RTN3</accession>
<reference evidence="1" key="1">
    <citation type="journal article" date="2021" name="Proc. Natl. Acad. Sci. U.S.A.">
        <title>A Catalog of Tens of Thousands of Viruses from Human Metagenomes Reveals Hidden Associations with Chronic Diseases.</title>
        <authorList>
            <person name="Tisza M.J."/>
            <person name="Buck C.B."/>
        </authorList>
    </citation>
    <scope>NUCLEOTIDE SEQUENCE</scope>
    <source>
        <strain evidence="1">Cttzo28</strain>
    </source>
</reference>
<name>A0A8S5RTN3_9CAUD</name>
<organism evidence="1">
    <name type="scientific">Ackermannviridae sp</name>
    <dbReference type="NCBI Taxonomy" id="2831612"/>
    <lineage>
        <taxon>Viruses</taxon>
        <taxon>Duplodnaviria</taxon>
        <taxon>Heunggongvirae</taxon>
        <taxon>Uroviricota</taxon>
        <taxon>Caudoviricetes</taxon>
        <taxon>Pantevenvirales</taxon>
        <taxon>Ackermannviridae</taxon>
    </lineage>
</organism>
<proteinExistence type="predicted"/>
<protein>
    <submittedName>
        <fullName evidence="1">Uncharacterized protein</fullName>
    </submittedName>
</protein>